<keyword evidence="3" id="KW-1185">Reference proteome</keyword>
<sequence length="395" mass="43269">MEIEVVAGGNCLSRGLGADAARFGGPDVGDLGRRPSRSLGGRARWFGSGREEAPPQRQGEATPSRTCTQVGPGARPDPSDDQVSDVERVVLKMSLTLPDVAACRGRTVPLVASDIATGVAWRTELPQGMGTPRSTCSSASVCGVKRGGCRLRKADVRAYLVTVIAFLGRSAGSAIFSHIRSDILNILSKKHIPDRLATRFNCRLKQGRVETRIGGRPPAPFRFTSSVVVPYENARRIRRRPASGVLRPVMRAMEGGTAPRERPPAQHRPLLDHRKRKHQAEGRRSSVGGRSDPAHNAKRRRTGGRPDDGARQWVFSPRDLSSFKGKKDMLLAASSSPFLQQLRLLGAFYNIYDDFDSGRTVGQVFWHSYLPDLLMPGWIPVKQLCVPVAKKQQEK</sequence>
<evidence type="ECO:0000313" key="3">
    <source>
        <dbReference type="Proteomes" id="UP000317650"/>
    </source>
</evidence>
<accession>A0A4S8IMS2</accession>
<dbReference type="AlphaFoldDB" id="A0A4S8IMS2"/>
<organism evidence="2 3">
    <name type="scientific">Musa balbisiana</name>
    <name type="common">Banana</name>
    <dbReference type="NCBI Taxonomy" id="52838"/>
    <lineage>
        <taxon>Eukaryota</taxon>
        <taxon>Viridiplantae</taxon>
        <taxon>Streptophyta</taxon>
        <taxon>Embryophyta</taxon>
        <taxon>Tracheophyta</taxon>
        <taxon>Spermatophyta</taxon>
        <taxon>Magnoliopsida</taxon>
        <taxon>Liliopsida</taxon>
        <taxon>Zingiberales</taxon>
        <taxon>Musaceae</taxon>
        <taxon>Musa</taxon>
    </lineage>
</organism>
<feature type="region of interest" description="Disordered" evidence="1">
    <location>
        <begin position="252"/>
        <end position="311"/>
    </location>
</feature>
<gene>
    <name evidence="2" type="ORF">C4D60_Mb06t10420</name>
</gene>
<evidence type="ECO:0000256" key="1">
    <source>
        <dbReference type="SAM" id="MobiDB-lite"/>
    </source>
</evidence>
<comment type="caution">
    <text evidence="2">The sequence shown here is derived from an EMBL/GenBank/DDBJ whole genome shotgun (WGS) entry which is preliminary data.</text>
</comment>
<dbReference type="EMBL" id="PYDT01000009">
    <property type="protein sequence ID" value="THU49519.1"/>
    <property type="molecule type" value="Genomic_DNA"/>
</dbReference>
<feature type="compositionally biased region" description="Polar residues" evidence="1">
    <location>
        <begin position="59"/>
        <end position="69"/>
    </location>
</feature>
<name>A0A4S8IMS2_MUSBA</name>
<evidence type="ECO:0000313" key="2">
    <source>
        <dbReference type="EMBL" id="THU49519.1"/>
    </source>
</evidence>
<reference evidence="2 3" key="1">
    <citation type="journal article" date="2019" name="Nat. Plants">
        <title>Genome sequencing of Musa balbisiana reveals subgenome evolution and function divergence in polyploid bananas.</title>
        <authorList>
            <person name="Yao X."/>
        </authorList>
    </citation>
    <scope>NUCLEOTIDE SEQUENCE [LARGE SCALE GENOMIC DNA]</scope>
    <source>
        <strain evidence="3">cv. DH-PKW</strain>
        <tissue evidence="2">Leaves</tissue>
    </source>
</reference>
<dbReference type="Proteomes" id="UP000317650">
    <property type="component" value="Chromosome 6"/>
</dbReference>
<feature type="region of interest" description="Disordered" evidence="1">
    <location>
        <begin position="22"/>
        <end position="83"/>
    </location>
</feature>
<proteinExistence type="predicted"/>
<feature type="compositionally biased region" description="Basic and acidic residues" evidence="1">
    <location>
        <begin position="259"/>
        <end position="272"/>
    </location>
</feature>
<protein>
    <submittedName>
        <fullName evidence="2">Uncharacterized protein</fullName>
    </submittedName>
</protein>